<keyword evidence="2" id="KW-1185">Reference proteome</keyword>
<dbReference type="EMBL" id="JAQIPB010000001">
    <property type="protein sequence ID" value="MDA7414884.1"/>
    <property type="molecule type" value="Genomic_DNA"/>
</dbReference>
<organism evidence="1 2">
    <name type="scientific">Xenophilus arseniciresistens</name>
    <dbReference type="NCBI Taxonomy" id="1283306"/>
    <lineage>
        <taxon>Bacteria</taxon>
        <taxon>Pseudomonadati</taxon>
        <taxon>Pseudomonadota</taxon>
        <taxon>Betaproteobacteria</taxon>
        <taxon>Burkholderiales</taxon>
        <taxon>Comamonadaceae</taxon>
        <taxon>Xenophilus</taxon>
    </lineage>
</organism>
<name>A0AAE3N7W0_9BURK</name>
<dbReference type="RefSeq" id="WP_271426159.1">
    <property type="nucleotide sequence ID" value="NZ_JAQIPB010000001.1"/>
</dbReference>
<dbReference type="AlphaFoldDB" id="A0AAE3N7W0"/>
<reference evidence="1" key="1">
    <citation type="submission" date="2023-01" db="EMBL/GenBank/DDBJ databases">
        <title>Xenophilus mangrovi sp. nov., isolated from soil of Mangrove nature reserve.</title>
        <authorList>
            <person name="Xu S."/>
            <person name="Liu Z."/>
            <person name="Xu Y."/>
        </authorList>
    </citation>
    <scope>NUCLEOTIDE SEQUENCE</scope>
    <source>
        <strain evidence="1">YW8</strain>
    </source>
</reference>
<gene>
    <name evidence="1" type="ORF">PGB34_00775</name>
</gene>
<proteinExistence type="predicted"/>
<dbReference type="Proteomes" id="UP001212602">
    <property type="component" value="Unassembled WGS sequence"/>
</dbReference>
<protein>
    <submittedName>
        <fullName evidence="1">Uncharacterized protein</fullName>
    </submittedName>
</protein>
<evidence type="ECO:0000313" key="1">
    <source>
        <dbReference type="EMBL" id="MDA7414884.1"/>
    </source>
</evidence>
<sequence>MAESDHQEMFAQHQARMREIEQDELRAASTRIQEFKAYARTRGVQLSDAAFNYSPPLGVTASAPGVLRSLLDVQPNGRDGLYGWNELAKVLRPGPSEGCLKGPDFIAMAHPSFRRQMHPHGNWAPRFIDLFWSFNSLGLDKSVALDEDRVRVDLDGMGYGEFDTWYGPPFNDDIASIGLGNVKLRPPSDLSRVRVEMFFASAYCIDIKWSQSGNIKTFQALELKDESVLTSLRGVPHHPARYLHAEFDLAKGVFRHFDGAIQYLTSAEYFARRDSDFNMTYKHTWHVKPTYQKVFKLNGTITTKEWVELSSHFFAANPLMFEYFNGDYPGHISDIVEKLRALPEEQW</sequence>
<comment type="caution">
    <text evidence="1">The sequence shown here is derived from an EMBL/GenBank/DDBJ whole genome shotgun (WGS) entry which is preliminary data.</text>
</comment>
<evidence type="ECO:0000313" key="2">
    <source>
        <dbReference type="Proteomes" id="UP001212602"/>
    </source>
</evidence>
<accession>A0AAE3N7W0</accession>